<dbReference type="SUPFAM" id="SSF103473">
    <property type="entry name" value="MFS general substrate transporter"/>
    <property type="match status" value="1"/>
</dbReference>
<feature type="transmembrane region" description="Helical" evidence="2">
    <location>
        <begin position="42"/>
        <end position="75"/>
    </location>
</feature>
<dbReference type="Gene3D" id="1.20.1250.20">
    <property type="entry name" value="MFS general substrate transporter like domains"/>
    <property type="match status" value="1"/>
</dbReference>
<keyword evidence="5" id="KW-1185">Reference proteome</keyword>
<gene>
    <name evidence="4" type="ORF">DACRYDRAFT_115310</name>
</gene>
<dbReference type="Pfam" id="PF07690">
    <property type="entry name" value="MFS_1"/>
    <property type="match status" value="1"/>
</dbReference>
<protein>
    <submittedName>
        <fullName evidence="4">MFS general substrate transporter</fullName>
    </submittedName>
</protein>
<evidence type="ECO:0000313" key="4">
    <source>
        <dbReference type="EMBL" id="EJU03032.1"/>
    </source>
</evidence>
<organism evidence="4 5">
    <name type="scientific">Dacryopinax primogenitus (strain DJM 731)</name>
    <name type="common">Brown rot fungus</name>
    <dbReference type="NCBI Taxonomy" id="1858805"/>
    <lineage>
        <taxon>Eukaryota</taxon>
        <taxon>Fungi</taxon>
        <taxon>Dikarya</taxon>
        <taxon>Basidiomycota</taxon>
        <taxon>Agaricomycotina</taxon>
        <taxon>Dacrymycetes</taxon>
        <taxon>Dacrymycetales</taxon>
        <taxon>Dacrymycetaceae</taxon>
        <taxon>Dacryopinax</taxon>
    </lineage>
</organism>
<feature type="transmembrane region" description="Helical" evidence="2">
    <location>
        <begin position="231"/>
        <end position="254"/>
    </location>
</feature>
<evidence type="ECO:0000256" key="1">
    <source>
        <dbReference type="ARBA" id="ARBA00004141"/>
    </source>
</evidence>
<feature type="transmembrane region" description="Helical" evidence="2">
    <location>
        <begin position="260"/>
        <end position="284"/>
    </location>
</feature>
<evidence type="ECO:0000259" key="3">
    <source>
        <dbReference type="PROSITE" id="PS50850"/>
    </source>
</evidence>
<evidence type="ECO:0000313" key="5">
    <source>
        <dbReference type="Proteomes" id="UP000030653"/>
    </source>
</evidence>
<dbReference type="EMBL" id="JH795860">
    <property type="protein sequence ID" value="EJU03032.1"/>
    <property type="molecule type" value="Genomic_DNA"/>
</dbReference>
<sequence>MFSTLGFSDSQIGIFMTLTLLGDVFISLLLTLVADKIGRRRILVAGALLMLISGVVFAISSSFSILLLAAIVGVISPSGNEIGPFRSVEESIQAQITPPHLRAEIFAISGIVDALSTALGQISIGFFTRYMKGKGWSELAGYRATFWLYAACAAVKLGLTLLMSEECEVEPVREYMPVSTDEDIPLSAKSSPQTEPPTPIALEDNPRGVWSTIVSSFPTFSEESKPIVLKLALLLGLGSGASGLVPMSIIVYFFSQTFHLPTNILGLIFFTTSLVSDIAQLLSATVAKRLGLIKTMFVTHLPSSLLLALIPIPNVYLASTVLVIRFCTGTMDVAPRTALISQLVLGEERTSVMGILNTVRTLTQAVGPWLSGWLSEGGRLWISFVVAAVLKSSYDFGLLAMFWNARPREEVVVQNNDDRHEQDEESI</sequence>
<dbReference type="Proteomes" id="UP000030653">
    <property type="component" value="Unassembled WGS sequence"/>
</dbReference>
<comment type="subcellular location">
    <subcellularLocation>
        <location evidence="1">Membrane</location>
        <topology evidence="1">Multi-pass membrane protein</topology>
    </subcellularLocation>
</comment>
<proteinExistence type="predicted"/>
<dbReference type="InterPro" id="IPR011701">
    <property type="entry name" value="MFS"/>
</dbReference>
<dbReference type="RefSeq" id="XP_040629926.1">
    <property type="nucleotide sequence ID" value="XM_040769977.1"/>
</dbReference>
<evidence type="ECO:0000256" key="2">
    <source>
        <dbReference type="SAM" id="Phobius"/>
    </source>
</evidence>
<dbReference type="AlphaFoldDB" id="M5GAP1"/>
<keyword evidence="2" id="KW-0812">Transmembrane</keyword>
<dbReference type="STRING" id="1858805.M5GAP1"/>
<dbReference type="PANTHER" id="PTHR23520">
    <property type="entry name" value="TRANSPORTER, PUTATIVE (AFU_ORTHOLOGUE AFUA_3G04000)-RELATED"/>
    <property type="match status" value="1"/>
</dbReference>
<feature type="domain" description="Major facilitator superfamily (MFS) profile" evidence="3">
    <location>
        <begin position="1"/>
        <end position="406"/>
    </location>
</feature>
<dbReference type="InterPro" id="IPR036259">
    <property type="entry name" value="MFS_trans_sf"/>
</dbReference>
<keyword evidence="2" id="KW-0472">Membrane</keyword>
<dbReference type="PROSITE" id="PS50850">
    <property type="entry name" value="MFS"/>
    <property type="match status" value="1"/>
</dbReference>
<feature type="transmembrane region" description="Helical" evidence="2">
    <location>
        <begin position="305"/>
        <end position="326"/>
    </location>
</feature>
<feature type="transmembrane region" description="Helical" evidence="2">
    <location>
        <begin position="105"/>
        <end position="127"/>
    </location>
</feature>
<dbReference type="HOGENOM" id="CLU_025894_2_0_1"/>
<dbReference type="InterPro" id="IPR020846">
    <property type="entry name" value="MFS_dom"/>
</dbReference>
<dbReference type="OMA" id="LGYGFMP"/>
<name>M5GAP1_DACPD</name>
<reference evidence="4 5" key="1">
    <citation type="journal article" date="2012" name="Science">
        <title>The Paleozoic origin of enzymatic lignin decomposition reconstructed from 31 fungal genomes.</title>
        <authorList>
            <person name="Floudas D."/>
            <person name="Binder M."/>
            <person name="Riley R."/>
            <person name="Barry K."/>
            <person name="Blanchette R.A."/>
            <person name="Henrissat B."/>
            <person name="Martinez A.T."/>
            <person name="Otillar R."/>
            <person name="Spatafora J.W."/>
            <person name="Yadav J.S."/>
            <person name="Aerts A."/>
            <person name="Benoit I."/>
            <person name="Boyd A."/>
            <person name="Carlson A."/>
            <person name="Copeland A."/>
            <person name="Coutinho P.M."/>
            <person name="de Vries R.P."/>
            <person name="Ferreira P."/>
            <person name="Findley K."/>
            <person name="Foster B."/>
            <person name="Gaskell J."/>
            <person name="Glotzer D."/>
            <person name="Gorecki P."/>
            <person name="Heitman J."/>
            <person name="Hesse C."/>
            <person name="Hori C."/>
            <person name="Igarashi K."/>
            <person name="Jurgens J.A."/>
            <person name="Kallen N."/>
            <person name="Kersten P."/>
            <person name="Kohler A."/>
            <person name="Kuees U."/>
            <person name="Kumar T.K.A."/>
            <person name="Kuo A."/>
            <person name="LaButti K."/>
            <person name="Larrondo L.F."/>
            <person name="Lindquist E."/>
            <person name="Ling A."/>
            <person name="Lombard V."/>
            <person name="Lucas S."/>
            <person name="Lundell T."/>
            <person name="Martin R."/>
            <person name="McLaughlin D.J."/>
            <person name="Morgenstern I."/>
            <person name="Morin E."/>
            <person name="Murat C."/>
            <person name="Nagy L.G."/>
            <person name="Nolan M."/>
            <person name="Ohm R.A."/>
            <person name="Patyshakuliyeva A."/>
            <person name="Rokas A."/>
            <person name="Ruiz-Duenas F.J."/>
            <person name="Sabat G."/>
            <person name="Salamov A."/>
            <person name="Samejima M."/>
            <person name="Schmutz J."/>
            <person name="Slot J.C."/>
            <person name="St John F."/>
            <person name="Stenlid J."/>
            <person name="Sun H."/>
            <person name="Sun S."/>
            <person name="Syed K."/>
            <person name="Tsang A."/>
            <person name="Wiebenga A."/>
            <person name="Young D."/>
            <person name="Pisabarro A."/>
            <person name="Eastwood D.C."/>
            <person name="Martin F."/>
            <person name="Cullen D."/>
            <person name="Grigoriev I.V."/>
            <person name="Hibbett D.S."/>
        </authorList>
    </citation>
    <scope>NUCLEOTIDE SEQUENCE [LARGE SCALE GENOMIC DNA]</scope>
    <source>
        <strain evidence="4 5">DJM-731 SS1</strain>
    </source>
</reference>
<dbReference type="PANTHER" id="PTHR23520:SF5">
    <property type="entry name" value="TRANSPORTER, PUTATIVE (AFU_ORTHOLOGUE AFUA_3G04000)-RELATED"/>
    <property type="match status" value="1"/>
</dbReference>
<feature type="transmembrane region" description="Helical" evidence="2">
    <location>
        <begin position="12"/>
        <end position="30"/>
    </location>
</feature>
<dbReference type="GO" id="GO:0022857">
    <property type="term" value="F:transmembrane transporter activity"/>
    <property type="evidence" value="ECO:0007669"/>
    <property type="project" value="InterPro"/>
</dbReference>
<keyword evidence="2" id="KW-1133">Transmembrane helix</keyword>
<dbReference type="GO" id="GO:0000329">
    <property type="term" value="C:fungal-type vacuole membrane"/>
    <property type="evidence" value="ECO:0007669"/>
    <property type="project" value="TreeGrafter"/>
</dbReference>
<accession>M5GAP1</accession>
<dbReference type="GeneID" id="63685039"/>
<dbReference type="OrthoDB" id="10027823at2759"/>